<evidence type="ECO:0000313" key="1">
    <source>
        <dbReference type="EMBL" id="STZ69683.1"/>
    </source>
</evidence>
<protein>
    <recommendedName>
        <fullName evidence="3">Lipocalin-like domain-containing protein</fullName>
    </recommendedName>
</protein>
<reference evidence="1 2" key="1">
    <citation type="submission" date="2018-06" db="EMBL/GenBank/DDBJ databases">
        <authorList>
            <consortium name="Pathogen Informatics"/>
            <person name="Doyle S."/>
        </authorList>
    </citation>
    <scope>NUCLEOTIDE SEQUENCE [LARGE SCALE GENOMIC DNA]</scope>
    <source>
        <strain evidence="1 2">NCTC11179</strain>
    </source>
</reference>
<dbReference type="RefSeq" id="WP_115092355.1">
    <property type="nucleotide sequence ID" value="NZ_CP068107.1"/>
</dbReference>
<accession>A0A378U698</accession>
<organism evidence="1 2">
    <name type="scientific">Myroides odoratus</name>
    <name type="common">Flavobacterium odoratum</name>
    <dbReference type="NCBI Taxonomy" id="256"/>
    <lineage>
        <taxon>Bacteria</taxon>
        <taxon>Pseudomonadati</taxon>
        <taxon>Bacteroidota</taxon>
        <taxon>Flavobacteriia</taxon>
        <taxon>Flavobacteriales</taxon>
        <taxon>Flavobacteriaceae</taxon>
        <taxon>Myroides</taxon>
    </lineage>
</organism>
<name>A0A378U698_MYROD</name>
<proteinExistence type="predicted"/>
<sequence length="138" mass="15733">MKNFSLLFLLLIGGAVYAQGIEGIWRTDELLTYRVKEQYVMTFVNRNDETVEVPLYGNFIVFKDDGTFTSNYAAPCGNDCFTSSEGVFTYKGQDQVVLTLHQVEQSGTCFSSRVETVELGVYDIQREKDYLLLSKHKK</sequence>
<evidence type="ECO:0000313" key="2">
    <source>
        <dbReference type="Proteomes" id="UP000255024"/>
    </source>
</evidence>
<dbReference type="Proteomes" id="UP000255024">
    <property type="component" value="Unassembled WGS sequence"/>
</dbReference>
<gene>
    <name evidence="1" type="ORF">NCTC11179_03197</name>
</gene>
<dbReference type="EMBL" id="UGQL01000002">
    <property type="protein sequence ID" value="STZ69683.1"/>
    <property type="molecule type" value="Genomic_DNA"/>
</dbReference>
<dbReference type="AlphaFoldDB" id="A0A378U698"/>
<keyword evidence="2" id="KW-1185">Reference proteome</keyword>
<evidence type="ECO:0008006" key="3">
    <source>
        <dbReference type="Google" id="ProtNLM"/>
    </source>
</evidence>